<feature type="domain" description="EamA" evidence="2">
    <location>
        <begin position="151"/>
        <end position="284"/>
    </location>
</feature>
<dbReference type="AlphaFoldDB" id="U5T3U2"/>
<evidence type="ECO:0000256" key="1">
    <source>
        <dbReference type="SAM" id="Phobius"/>
    </source>
</evidence>
<feature type="transmembrane region" description="Helical" evidence="1">
    <location>
        <begin position="121"/>
        <end position="142"/>
    </location>
</feature>
<feature type="transmembrane region" description="Helical" evidence="1">
    <location>
        <begin position="93"/>
        <end position="114"/>
    </location>
</feature>
<feature type="transmembrane region" description="Helical" evidence="1">
    <location>
        <begin position="182"/>
        <end position="199"/>
    </location>
</feature>
<dbReference type="HOGENOM" id="CLU_033863_9_1_6"/>
<dbReference type="KEGG" id="spiu:SPICUR_06070"/>
<sequence>MLLPIALVMAAAFQWGLAGGLAGQLMTAGWAPELLSFWRLLVGLICMLIWVAIIRVQGCSLNLTKPLIGWSALAGLGVTGNLTFYFISISEASVAVAVTLMYSAPVMVYFVSFARGTERPTLLKFGVIGAIMVGVILLTGLYRATPGAINLWGVIAGLLSGISYSVFIFAFKSAGSHGSTPVSLTVAFLAAVFALVFLVDPGQAVSVPLSPDAPLFLLFGIIGAGLSFLCYFIGLRGVLPTMAAVVAMIEPVTATLYGVIGLGQALSLAEVLGMIIILSSVTALTIISHRESIR</sequence>
<feature type="domain" description="EamA" evidence="2">
    <location>
        <begin position="5"/>
        <end position="139"/>
    </location>
</feature>
<gene>
    <name evidence="3" type="ORF">SPICUR_06070</name>
</gene>
<accession>U5T3U2</accession>
<keyword evidence="4" id="KW-1185">Reference proteome</keyword>
<feature type="transmembrane region" description="Helical" evidence="1">
    <location>
        <begin position="241"/>
        <end position="260"/>
    </location>
</feature>
<organism evidence="3 4">
    <name type="scientific">Spiribacter curvatus</name>
    <dbReference type="NCBI Taxonomy" id="1335757"/>
    <lineage>
        <taxon>Bacteria</taxon>
        <taxon>Pseudomonadati</taxon>
        <taxon>Pseudomonadota</taxon>
        <taxon>Gammaproteobacteria</taxon>
        <taxon>Chromatiales</taxon>
        <taxon>Ectothiorhodospiraceae</taxon>
        <taxon>Spiribacter</taxon>
    </lineage>
</organism>
<keyword evidence="1" id="KW-0472">Membrane</keyword>
<feature type="transmembrane region" description="Helical" evidence="1">
    <location>
        <begin position="34"/>
        <end position="55"/>
    </location>
</feature>
<dbReference type="GO" id="GO:0016020">
    <property type="term" value="C:membrane"/>
    <property type="evidence" value="ECO:0007669"/>
    <property type="project" value="InterPro"/>
</dbReference>
<proteinExistence type="predicted"/>
<name>U5T3U2_9GAMM</name>
<dbReference type="eggNOG" id="COG0697">
    <property type="taxonomic scope" value="Bacteria"/>
</dbReference>
<dbReference type="SUPFAM" id="SSF103481">
    <property type="entry name" value="Multidrug resistance efflux transporter EmrE"/>
    <property type="match status" value="2"/>
</dbReference>
<dbReference type="InterPro" id="IPR000620">
    <property type="entry name" value="EamA_dom"/>
</dbReference>
<protein>
    <recommendedName>
        <fullName evidence="2">EamA domain-containing protein</fullName>
    </recommendedName>
</protein>
<dbReference type="Proteomes" id="UP000017640">
    <property type="component" value="Chromosome"/>
</dbReference>
<feature type="transmembrane region" description="Helical" evidence="1">
    <location>
        <begin position="67"/>
        <end position="87"/>
    </location>
</feature>
<dbReference type="RefSeq" id="WP_023367093.1">
    <property type="nucleotide sequence ID" value="NC_022664.1"/>
</dbReference>
<feature type="transmembrane region" description="Helical" evidence="1">
    <location>
        <begin position="148"/>
        <end position="170"/>
    </location>
</feature>
<keyword evidence="1" id="KW-0812">Transmembrane</keyword>
<dbReference type="PANTHER" id="PTHR22911">
    <property type="entry name" value="ACYL-MALONYL CONDENSING ENZYME-RELATED"/>
    <property type="match status" value="1"/>
</dbReference>
<evidence type="ECO:0000259" key="2">
    <source>
        <dbReference type="Pfam" id="PF00892"/>
    </source>
</evidence>
<evidence type="ECO:0000313" key="4">
    <source>
        <dbReference type="Proteomes" id="UP000017640"/>
    </source>
</evidence>
<keyword evidence="1" id="KW-1133">Transmembrane helix</keyword>
<dbReference type="Pfam" id="PF00892">
    <property type="entry name" value="EamA"/>
    <property type="match status" value="2"/>
</dbReference>
<dbReference type="OrthoDB" id="9814238at2"/>
<evidence type="ECO:0000313" key="3">
    <source>
        <dbReference type="EMBL" id="AGY92184.1"/>
    </source>
</evidence>
<feature type="transmembrane region" description="Helical" evidence="1">
    <location>
        <begin position="215"/>
        <end position="234"/>
    </location>
</feature>
<dbReference type="InterPro" id="IPR037185">
    <property type="entry name" value="EmrE-like"/>
</dbReference>
<dbReference type="EMBL" id="CP005990">
    <property type="protein sequence ID" value="AGY92184.1"/>
    <property type="molecule type" value="Genomic_DNA"/>
</dbReference>
<reference evidence="3 4" key="1">
    <citation type="journal article" date="2013" name="BMC Genomics">
        <title>Genomes of "Spiribacter", a streamlined, successful halophilic bacterium.</title>
        <authorList>
            <person name="Lopez-Perez M."/>
            <person name="Ghai R."/>
            <person name="Leon M.J."/>
            <person name="Rodriguez-Olmos A."/>
            <person name="Copa-Patino J.L."/>
            <person name="Soliveri J."/>
            <person name="Sanchez-Porro C."/>
            <person name="Ventosa A."/>
            <person name="Rodriguez-Valera F."/>
        </authorList>
    </citation>
    <scope>NUCLEOTIDE SEQUENCE [LARGE SCALE GENOMIC DNA]</scope>
    <source>
        <strain evidence="3 4">UAH-SP71</strain>
    </source>
</reference>
<feature type="transmembrane region" description="Helical" evidence="1">
    <location>
        <begin position="266"/>
        <end position="287"/>
    </location>
</feature>